<keyword evidence="2" id="KW-1185">Reference proteome</keyword>
<protein>
    <submittedName>
        <fullName evidence="1">Uncharacterized protein</fullName>
    </submittedName>
</protein>
<dbReference type="AlphaFoldDB" id="A0A9P7ZQR5"/>
<dbReference type="Proteomes" id="UP000887229">
    <property type="component" value="Unassembled WGS sequence"/>
</dbReference>
<organism evidence="1 2">
    <name type="scientific">Emericellopsis atlantica</name>
    <dbReference type="NCBI Taxonomy" id="2614577"/>
    <lineage>
        <taxon>Eukaryota</taxon>
        <taxon>Fungi</taxon>
        <taxon>Dikarya</taxon>
        <taxon>Ascomycota</taxon>
        <taxon>Pezizomycotina</taxon>
        <taxon>Sordariomycetes</taxon>
        <taxon>Hypocreomycetidae</taxon>
        <taxon>Hypocreales</taxon>
        <taxon>Bionectriaceae</taxon>
        <taxon>Emericellopsis</taxon>
    </lineage>
</organism>
<dbReference type="RefSeq" id="XP_046120300.1">
    <property type="nucleotide sequence ID" value="XM_046263127.1"/>
</dbReference>
<name>A0A9P7ZQR5_9HYPO</name>
<dbReference type="EMBL" id="MU251248">
    <property type="protein sequence ID" value="KAG9256376.1"/>
    <property type="molecule type" value="Genomic_DNA"/>
</dbReference>
<comment type="caution">
    <text evidence="1">The sequence shown here is derived from an EMBL/GenBank/DDBJ whole genome shotgun (WGS) entry which is preliminary data.</text>
</comment>
<dbReference type="GeneID" id="70294030"/>
<evidence type="ECO:0000313" key="2">
    <source>
        <dbReference type="Proteomes" id="UP000887229"/>
    </source>
</evidence>
<sequence>MQLVVVTAVVSRCYLSDPLSKQLASFASKVRSLIIVLLWSVILWSLSALPDCIRLDYGSVGVAHSGAGRHFEERPSISSPGHQDILRIYADFRSHDCVL</sequence>
<accession>A0A9P7ZQR5</accession>
<reference evidence="1" key="1">
    <citation type="journal article" date="2021" name="IMA Fungus">
        <title>Genomic characterization of three marine fungi, including Emericellopsis atlantica sp. nov. with signatures of a generalist lifestyle and marine biomass degradation.</title>
        <authorList>
            <person name="Hagestad O.C."/>
            <person name="Hou L."/>
            <person name="Andersen J.H."/>
            <person name="Hansen E.H."/>
            <person name="Altermark B."/>
            <person name="Li C."/>
            <person name="Kuhnert E."/>
            <person name="Cox R.J."/>
            <person name="Crous P.W."/>
            <person name="Spatafora J.W."/>
            <person name="Lail K."/>
            <person name="Amirebrahimi M."/>
            <person name="Lipzen A."/>
            <person name="Pangilinan J."/>
            <person name="Andreopoulos W."/>
            <person name="Hayes R.D."/>
            <person name="Ng V."/>
            <person name="Grigoriev I.V."/>
            <person name="Jackson S.A."/>
            <person name="Sutton T.D.S."/>
            <person name="Dobson A.D.W."/>
            <person name="Rama T."/>
        </authorList>
    </citation>
    <scope>NUCLEOTIDE SEQUENCE</scope>
    <source>
        <strain evidence="1">TS7</strain>
    </source>
</reference>
<proteinExistence type="predicted"/>
<evidence type="ECO:0000313" key="1">
    <source>
        <dbReference type="EMBL" id="KAG9256376.1"/>
    </source>
</evidence>
<gene>
    <name evidence="1" type="ORF">F5Z01DRAFT_649990</name>
</gene>